<gene>
    <name evidence="3" type="ordered locus">TREAZ_0185</name>
</gene>
<dbReference type="STRING" id="545695.TREAZ_0185"/>
<keyword evidence="4" id="KW-1185">Reference proteome</keyword>
<feature type="transmembrane region" description="Helical" evidence="2">
    <location>
        <begin position="6"/>
        <end position="26"/>
    </location>
</feature>
<dbReference type="RefSeq" id="WP_015711740.1">
    <property type="nucleotide sequence ID" value="NC_015577.1"/>
</dbReference>
<keyword evidence="2" id="KW-1133">Transmembrane helix</keyword>
<dbReference type="KEGG" id="taz:TREAZ_0185"/>
<keyword evidence="1" id="KW-0175">Coiled coil</keyword>
<dbReference type="InParanoid" id="F5YEU1"/>
<dbReference type="eggNOG" id="ENOG502ZFP6">
    <property type="taxonomic scope" value="Bacteria"/>
</dbReference>
<dbReference type="EMBL" id="CP001841">
    <property type="protein sequence ID" value="AEF83048.1"/>
    <property type="molecule type" value="Genomic_DNA"/>
</dbReference>
<protein>
    <submittedName>
        <fullName evidence="3">Uncharacterized protein</fullName>
    </submittedName>
</protein>
<name>F5YEU1_LEAAZ</name>
<evidence type="ECO:0000313" key="3">
    <source>
        <dbReference type="EMBL" id="AEF83048.1"/>
    </source>
</evidence>
<evidence type="ECO:0000256" key="1">
    <source>
        <dbReference type="SAM" id="Coils"/>
    </source>
</evidence>
<dbReference type="Proteomes" id="UP000009222">
    <property type="component" value="Chromosome"/>
</dbReference>
<dbReference type="AlphaFoldDB" id="F5YEU1"/>
<dbReference type="HOGENOM" id="CLU_1414613_0_0_12"/>
<evidence type="ECO:0000256" key="2">
    <source>
        <dbReference type="SAM" id="Phobius"/>
    </source>
</evidence>
<keyword evidence="2" id="KW-0812">Transmembrane</keyword>
<feature type="coiled-coil region" evidence="1">
    <location>
        <begin position="58"/>
        <end position="92"/>
    </location>
</feature>
<proteinExistence type="predicted"/>
<reference evidence="4" key="1">
    <citation type="submission" date="2009-12" db="EMBL/GenBank/DDBJ databases">
        <title>Complete sequence of Treponema azotonutricium strain ZAS-9.</title>
        <authorList>
            <person name="Tetu S.G."/>
            <person name="Matson E."/>
            <person name="Ren Q."/>
            <person name="Seshadri R."/>
            <person name="Elbourne L."/>
            <person name="Hassan K.A."/>
            <person name="Durkin A."/>
            <person name="Radune D."/>
            <person name="Mohamoud Y."/>
            <person name="Shay R."/>
            <person name="Jin S."/>
            <person name="Zhang X."/>
            <person name="Lucey K."/>
            <person name="Ballor N.R."/>
            <person name="Ottesen E."/>
            <person name="Rosenthal R."/>
            <person name="Allen A."/>
            <person name="Leadbetter J.R."/>
            <person name="Paulsen I.T."/>
        </authorList>
    </citation>
    <scope>NUCLEOTIDE SEQUENCE [LARGE SCALE GENOMIC DNA]</scope>
    <source>
        <strain evidence="4">ATCC BAA-888 / DSM 13862 / ZAS-9</strain>
    </source>
</reference>
<organism evidence="3 4">
    <name type="scientific">Leadbettera azotonutricia (strain ATCC BAA-888 / DSM 13862 / ZAS-9)</name>
    <name type="common">Treponema azotonutricium</name>
    <dbReference type="NCBI Taxonomy" id="545695"/>
    <lineage>
        <taxon>Bacteria</taxon>
        <taxon>Pseudomonadati</taxon>
        <taxon>Spirochaetota</taxon>
        <taxon>Spirochaetia</taxon>
        <taxon>Spirochaetales</taxon>
        <taxon>Breznakiellaceae</taxon>
        <taxon>Leadbettera</taxon>
    </lineage>
</organism>
<evidence type="ECO:0000313" key="4">
    <source>
        <dbReference type="Proteomes" id="UP000009222"/>
    </source>
</evidence>
<sequence length="192" mass="21579">MPWPYLAAICCLILCVFTFFYCHFYIKRRTSRDSILGEIQDEVDSILFRINEITDRDITLLEDREKSLQALLDDADRRLKVYARELDRHENSGKAYQALGLRMQRNGKAADSDLPVPPQTVPAAEAIPLPAAEPPRFAQAEKQIEAEPRPIGEQVRDLSLAGFSAPLIASKLGISISEAELAMALLERKPLE</sequence>
<accession>F5YEU1</accession>
<dbReference type="OrthoDB" id="371297at2"/>
<reference evidence="3 4" key="2">
    <citation type="journal article" date="2011" name="ISME J.">
        <title>RNA-seq reveals cooperative metabolic interactions between two termite-gut spirochete species in co-culture.</title>
        <authorList>
            <person name="Rosenthal A.Z."/>
            <person name="Matson E.G."/>
            <person name="Eldar A."/>
            <person name="Leadbetter J.R."/>
        </authorList>
    </citation>
    <scope>NUCLEOTIDE SEQUENCE [LARGE SCALE GENOMIC DNA]</scope>
    <source>
        <strain evidence="4">ATCC BAA-888 / DSM 13862 / ZAS-9</strain>
    </source>
</reference>
<keyword evidence="2" id="KW-0472">Membrane</keyword>